<name>G9NGQ1_HYPAI</name>
<evidence type="ECO:0000313" key="5">
    <source>
        <dbReference type="EMBL" id="EHK50462.1"/>
    </source>
</evidence>
<evidence type="ECO:0000313" key="6">
    <source>
        <dbReference type="Proteomes" id="UP000005426"/>
    </source>
</evidence>
<evidence type="ECO:0000256" key="2">
    <source>
        <dbReference type="ARBA" id="ARBA00022857"/>
    </source>
</evidence>
<dbReference type="InterPro" id="IPR016163">
    <property type="entry name" value="Ald_DH_C"/>
</dbReference>
<reference evidence="5 6" key="1">
    <citation type="journal article" date="2011" name="Genome Biol.">
        <title>Comparative genome sequence analysis underscores mycoparasitism as the ancestral life style of Trichoderma.</title>
        <authorList>
            <person name="Kubicek C.P."/>
            <person name="Herrera-Estrella A."/>
            <person name="Seidl-Seiboth V."/>
            <person name="Martinez D.A."/>
            <person name="Druzhinina I.S."/>
            <person name="Thon M."/>
            <person name="Zeilinger S."/>
            <person name="Casas-Flores S."/>
            <person name="Horwitz B.A."/>
            <person name="Mukherjee P.K."/>
            <person name="Mukherjee M."/>
            <person name="Kredics L."/>
            <person name="Alcaraz L.D."/>
            <person name="Aerts A."/>
            <person name="Antal Z."/>
            <person name="Atanasova L."/>
            <person name="Cervantes-Badillo M.G."/>
            <person name="Challacombe J."/>
            <person name="Chertkov O."/>
            <person name="McCluskey K."/>
            <person name="Coulpier F."/>
            <person name="Deshpande N."/>
            <person name="von Doehren H."/>
            <person name="Ebbole D.J."/>
            <person name="Esquivel-Naranjo E.U."/>
            <person name="Fekete E."/>
            <person name="Flipphi M."/>
            <person name="Glaser F."/>
            <person name="Gomez-Rodriguez E.Y."/>
            <person name="Gruber S."/>
            <person name="Han C."/>
            <person name="Henrissat B."/>
            <person name="Hermosa R."/>
            <person name="Hernandez-Onate M."/>
            <person name="Karaffa L."/>
            <person name="Kosti I."/>
            <person name="Le Crom S."/>
            <person name="Lindquist E."/>
            <person name="Lucas S."/>
            <person name="Luebeck M."/>
            <person name="Luebeck P.S."/>
            <person name="Margeot A."/>
            <person name="Metz B."/>
            <person name="Misra M."/>
            <person name="Nevalainen H."/>
            <person name="Omann M."/>
            <person name="Packer N."/>
            <person name="Perrone G."/>
            <person name="Uresti-Rivera E.E."/>
            <person name="Salamov A."/>
            <person name="Schmoll M."/>
            <person name="Seiboth B."/>
            <person name="Shapiro H."/>
            <person name="Sukno S."/>
            <person name="Tamayo-Ramos J.A."/>
            <person name="Tisch D."/>
            <person name="Wiest A."/>
            <person name="Wilkinson H.H."/>
            <person name="Zhang M."/>
            <person name="Coutinho P.M."/>
            <person name="Kenerley C.M."/>
            <person name="Monte E."/>
            <person name="Baker S.E."/>
            <person name="Grigoriev I.V."/>
        </authorList>
    </citation>
    <scope>NUCLEOTIDE SEQUENCE [LARGE SCALE GENOMIC DNA]</scope>
    <source>
        <strain evidence="6">ATCC 20476 / IMI 206040</strain>
    </source>
</reference>
<protein>
    <recommendedName>
        <fullName evidence="4">Aldehyde dehydrogenase domain-containing protein</fullName>
    </recommendedName>
</protein>
<dbReference type="GeneID" id="25784554"/>
<evidence type="ECO:0000259" key="4">
    <source>
        <dbReference type="Pfam" id="PF00171"/>
    </source>
</evidence>
<sequence length="463" mass="49368">MSKPSHYNTTNPATGELVKNFASCSDEEVFSALAKAHDAYIKIWRQTPVAKRCEIMGKTAALMRERKQELSEIAVMEMGKTISAMEAEVDISADILEYYAKNGQEFLKTVPCPGVPGAEVVSEPIGVILAIEPWNFPYYQIARVAGPQIVAGNTMLVKPASTVPQCALAFEKLLVDAGAPAGVYTNLLCSVSQVNALIDSFLVRGVTLTGSERAGASVAERAGRNMKKVVLELGGSDPLIVLEDANLEEAIQVAAAGRMICMGQACASIKRYIVVGKERGAEFQQGIVKAFTAMQAGDPMDRSTTLGPLFAESGVRDIIAQVEQAKAAGATVVCGGKRVNRPGCYMEPTLITDISPENPLYQQEAFGPVASLYVVDTEDEAVEIANATPFGLGSSIYSSNIEHAKEVAAKMDAGMVFINSALNAGADVPFGGVKNSGFGRELGELGICEFLNKKLVRVHQNYL</sequence>
<keyword evidence="2" id="KW-0521">NADP</keyword>
<dbReference type="Pfam" id="PF00171">
    <property type="entry name" value="Aldedh"/>
    <property type="match status" value="1"/>
</dbReference>
<dbReference type="HOGENOM" id="CLU_005391_1_0_1"/>
<dbReference type="OrthoDB" id="310895at2759"/>
<keyword evidence="6" id="KW-1185">Reference proteome</keyword>
<dbReference type="AlphaFoldDB" id="G9NGQ1"/>
<dbReference type="eggNOG" id="KOG2450">
    <property type="taxonomic scope" value="Eukaryota"/>
</dbReference>
<feature type="domain" description="Aldehyde dehydrogenase" evidence="4">
    <location>
        <begin position="5"/>
        <end position="456"/>
    </location>
</feature>
<dbReference type="PANTHER" id="PTHR43217">
    <property type="entry name" value="SUCCINATE SEMIALDEHYDE DEHYDROGENASE [NAD(P)+] SAD"/>
    <property type="match status" value="1"/>
</dbReference>
<keyword evidence="3" id="KW-0560">Oxidoreductase</keyword>
<comment type="caution">
    <text evidence="5">The sequence shown here is derived from an EMBL/GenBank/DDBJ whole genome shotgun (WGS) entry which is preliminary data.</text>
</comment>
<dbReference type="SUPFAM" id="SSF53720">
    <property type="entry name" value="ALDH-like"/>
    <property type="match status" value="1"/>
</dbReference>
<organism evidence="5 6">
    <name type="scientific">Hypocrea atroviridis (strain ATCC 20476 / IMI 206040)</name>
    <name type="common">Trichoderma atroviride</name>
    <dbReference type="NCBI Taxonomy" id="452589"/>
    <lineage>
        <taxon>Eukaryota</taxon>
        <taxon>Fungi</taxon>
        <taxon>Dikarya</taxon>
        <taxon>Ascomycota</taxon>
        <taxon>Pezizomycotina</taxon>
        <taxon>Sordariomycetes</taxon>
        <taxon>Hypocreomycetidae</taxon>
        <taxon>Hypocreales</taxon>
        <taxon>Hypocreaceae</taxon>
        <taxon>Trichoderma</taxon>
    </lineage>
</organism>
<dbReference type="EMBL" id="ABDG02000014">
    <property type="protein sequence ID" value="EHK50462.1"/>
    <property type="molecule type" value="Genomic_DNA"/>
</dbReference>
<dbReference type="GO" id="GO:0004030">
    <property type="term" value="F:aldehyde dehydrogenase [NAD(P)+] activity"/>
    <property type="evidence" value="ECO:0007669"/>
    <property type="project" value="InterPro"/>
</dbReference>
<dbReference type="InterPro" id="IPR044148">
    <property type="entry name" value="ALDH_GabD1-like"/>
</dbReference>
<evidence type="ECO:0000256" key="1">
    <source>
        <dbReference type="ARBA" id="ARBA00009986"/>
    </source>
</evidence>
<dbReference type="Gene3D" id="3.40.605.10">
    <property type="entry name" value="Aldehyde Dehydrogenase, Chain A, domain 1"/>
    <property type="match status" value="1"/>
</dbReference>
<dbReference type="InterPro" id="IPR015590">
    <property type="entry name" value="Aldehyde_DH_dom"/>
</dbReference>
<accession>G9NGQ1</accession>
<dbReference type="CDD" id="cd07100">
    <property type="entry name" value="ALDH_SSADH1_GabD1"/>
    <property type="match status" value="1"/>
</dbReference>
<proteinExistence type="inferred from homology"/>
<dbReference type="Gene3D" id="3.40.309.10">
    <property type="entry name" value="Aldehyde Dehydrogenase, Chain A, domain 2"/>
    <property type="match status" value="1"/>
</dbReference>
<dbReference type="InterPro" id="IPR016162">
    <property type="entry name" value="Ald_DH_N"/>
</dbReference>
<dbReference type="OMA" id="NPLYQQE"/>
<gene>
    <name evidence="5" type="ORF">TRIATDRAFT_44209</name>
</gene>
<dbReference type="Proteomes" id="UP000005426">
    <property type="component" value="Unassembled WGS sequence"/>
</dbReference>
<dbReference type="STRING" id="452589.G9NGQ1"/>
<dbReference type="InterPro" id="IPR047110">
    <property type="entry name" value="GABD/Sad-like"/>
</dbReference>
<dbReference type="GO" id="GO:0004777">
    <property type="term" value="F:succinate-semialdehyde dehydrogenase (NAD+) activity"/>
    <property type="evidence" value="ECO:0007669"/>
    <property type="project" value="TreeGrafter"/>
</dbReference>
<dbReference type="InterPro" id="IPR016161">
    <property type="entry name" value="Ald_DH/histidinol_DH"/>
</dbReference>
<dbReference type="FunFam" id="3.40.605.10:FF:000012">
    <property type="entry name" value="NAD-dependent succinate-semialdehyde dehydrogenase"/>
    <property type="match status" value="1"/>
</dbReference>
<dbReference type="KEGG" id="tatv:25784554"/>
<dbReference type="PANTHER" id="PTHR43217:SF2">
    <property type="entry name" value="SUCCINATE-SEMIALDEHYDE DEHYDROGENASE [NADP(+)]"/>
    <property type="match status" value="1"/>
</dbReference>
<evidence type="ECO:0000256" key="3">
    <source>
        <dbReference type="ARBA" id="ARBA00023002"/>
    </source>
</evidence>
<comment type="similarity">
    <text evidence="1">Belongs to the aldehyde dehydrogenase family.</text>
</comment>